<dbReference type="OrthoDB" id="9972196at2759"/>
<dbReference type="Pfam" id="PF10282">
    <property type="entry name" value="Lactonase"/>
    <property type="match status" value="1"/>
</dbReference>
<name>A0A9P8UWM8_9PEZI</name>
<evidence type="ECO:0000313" key="2">
    <source>
        <dbReference type="EMBL" id="KAH6659535.1"/>
    </source>
</evidence>
<dbReference type="AlphaFoldDB" id="A0A9P8UWM8"/>
<evidence type="ECO:0000256" key="1">
    <source>
        <dbReference type="ARBA" id="ARBA00005564"/>
    </source>
</evidence>
<dbReference type="InterPro" id="IPR050282">
    <property type="entry name" value="Cycloisomerase_2"/>
</dbReference>
<evidence type="ECO:0000313" key="3">
    <source>
        <dbReference type="Proteomes" id="UP000758603"/>
    </source>
</evidence>
<organism evidence="2 3">
    <name type="scientific">Truncatella angustata</name>
    <dbReference type="NCBI Taxonomy" id="152316"/>
    <lineage>
        <taxon>Eukaryota</taxon>
        <taxon>Fungi</taxon>
        <taxon>Dikarya</taxon>
        <taxon>Ascomycota</taxon>
        <taxon>Pezizomycotina</taxon>
        <taxon>Sordariomycetes</taxon>
        <taxon>Xylariomycetidae</taxon>
        <taxon>Amphisphaeriales</taxon>
        <taxon>Sporocadaceae</taxon>
        <taxon>Truncatella</taxon>
    </lineage>
</organism>
<accession>A0A9P8UWM8</accession>
<dbReference type="GO" id="GO:0017057">
    <property type="term" value="F:6-phosphogluconolactonase activity"/>
    <property type="evidence" value="ECO:0007669"/>
    <property type="project" value="TreeGrafter"/>
</dbReference>
<dbReference type="EMBL" id="JAGPXC010000001">
    <property type="protein sequence ID" value="KAH6659535.1"/>
    <property type="molecule type" value="Genomic_DNA"/>
</dbReference>
<gene>
    <name evidence="2" type="ORF">BKA67DRAFT_589505</name>
</gene>
<dbReference type="Gene3D" id="2.130.10.10">
    <property type="entry name" value="YVTN repeat-like/Quinoprotein amine dehydrogenase"/>
    <property type="match status" value="1"/>
</dbReference>
<dbReference type="InterPro" id="IPR011048">
    <property type="entry name" value="Haem_d1_sf"/>
</dbReference>
<dbReference type="Proteomes" id="UP000758603">
    <property type="component" value="Unassembled WGS sequence"/>
</dbReference>
<keyword evidence="3" id="KW-1185">Reference proteome</keyword>
<dbReference type="RefSeq" id="XP_045963666.1">
    <property type="nucleotide sequence ID" value="XM_046104471.1"/>
</dbReference>
<comment type="similarity">
    <text evidence="1">Belongs to the cycloisomerase 2 family.</text>
</comment>
<dbReference type="InterPro" id="IPR015943">
    <property type="entry name" value="WD40/YVTN_repeat-like_dom_sf"/>
</dbReference>
<dbReference type="InterPro" id="IPR019405">
    <property type="entry name" value="Lactonase_7-beta_prop"/>
</dbReference>
<reference evidence="2" key="1">
    <citation type="journal article" date="2021" name="Nat. Commun.">
        <title>Genetic determinants of endophytism in the Arabidopsis root mycobiome.</title>
        <authorList>
            <person name="Mesny F."/>
            <person name="Miyauchi S."/>
            <person name="Thiergart T."/>
            <person name="Pickel B."/>
            <person name="Atanasova L."/>
            <person name="Karlsson M."/>
            <person name="Huettel B."/>
            <person name="Barry K.W."/>
            <person name="Haridas S."/>
            <person name="Chen C."/>
            <person name="Bauer D."/>
            <person name="Andreopoulos W."/>
            <person name="Pangilinan J."/>
            <person name="LaButti K."/>
            <person name="Riley R."/>
            <person name="Lipzen A."/>
            <person name="Clum A."/>
            <person name="Drula E."/>
            <person name="Henrissat B."/>
            <person name="Kohler A."/>
            <person name="Grigoriev I.V."/>
            <person name="Martin F.M."/>
            <person name="Hacquard S."/>
        </authorList>
    </citation>
    <scope>NUCLEOTIDE SEQUENCE</scope>
    <source>
        <strain evidence="2">MPI-SDFR-AT-0073</strain>
    </source>
</reference>
<sequence length="398" mass="41520">MLKGLGSAGLLSLPLVISSSATLLYVSSYAGTVTTLNLTLPSVDNTTTAALEAISSSTGCASSPSWLTLDSTKSVLYCTDEGLTTPLGSLSSFQTNSDGNLVQLDQLSVISGPVSAIIYGGGEGLALAQYGGSSFSTFSVADPSVLEPLQNRTFKLQQPGTVPDRQDAPHPHEALLDPTGGYILVPDLGADLVRVFRVEEGGLNWTAIDALVAAPGSGPRHATFLVTGNRTYLYLIQELANTITGYDVTYNSDSTLGFTELFTITTHGAGGIVPSGAAAAEITLTPDNNFLIVSSRNESSLTIPNFDVSNSTEIVSDALITFSVDHSSGDLALLQTFPAGGRFPRQFSINKAGDLVAVGLQSDSRVVIIQRDTESGLLKRFIANATVAGEVTSVVFDE</sequence>
<dbReference type="SUPFAM" id="SSF51004">
    <property type="entry name" value="C-terminal (heme d1) domain of cytochrome cd1-nitrite reductase"/>
    <property type="match status" value="1"/>
</dbReference>
<dbReference type="PANTHER" id="PTHR30344:SF1">
    <property type="entry name" value="6-PHOSPHOGLUCONOLACTONASE"/>
    <property type="match status" value="1"/>
</dbReference>
<comment type="caution">
    <text evidence="2">The sequence shown here is derived from an EMBL/GenBank/DDBJ whole genome shotgun (WGS) entry which is preliminary data.</text>
</comment>
<proteinExistence type="inferred from homology"/>
<dbReference type="PANTHER" id="PTHR30344">
    <property type="entry name" value="6-PHOSPHOGLUCONOLACTONASE-RELATED"/>
    <property type="match status" value="1"/>
</dbReference>
<dbReference type="GeneID" id="70133362"/>
<protein>
    <submittedName>
        <fullName evidence="2">Lactonase, 7-bladed beta-propeller-domain-containing protein</fullName>
    </submittedName>
</protein>